<feature type="region of interest" description="Disordered" evidence="1">
    <location>
        <begin position="1"/>
        <end position="71"/>
    </location>
</feature>
<protein>
    <submittedName>
        <fullName evidence="2">Uncharacterized protein</fullName>
    </submittedName>
</protein>
<organism evidence="2 3">
    <name type="scientific">Erythrobacter fulvus</name>
    <dbReference type="NCBI Taxonomy" id="2987523"/>
    <lineage>
        <taxon>Bacteria</taxon>
        <taxon>Pseudomonadati</taxon>
        <taxon>Pseudomonadota</taxon>
        <taxon>Alphaproteobacteria</taxon>
        <taxon>Sphingomonadales</taxon>
        <taxon>Erythrobacteraceae</taxon>
        <taxon>Erythrobacter/Porphyrobacter group</taxon>
        <taxon>Erythrobacter</taxon>
    </lineage>
</organism>
<dbReference type="Proteomes" id="UP001216558">
    <property type="component" value="Unassembled WGS sequence"/>
</dbReference>
<reference evidence="2 3" key="1">
    <citation type="submission" date="2022-10" db="EMBL/GenBank/DDBJ databases">
        <title>Erythrobacter sp. sf7 Genome sequencing.</title>
        <authorList>
            <person name="Park S."/>
        </authorList>
    </citation>
    <scope>NUCLEOTIDE SEQUENCE [LARGE SCALE GENOMIC DNA]</scope>
    <source>
        <strain evidence="3">sf7</strain>
    </source>
</reference>
<dbReference type="EMBL" id="JAQQXQ010000003">
    <property type="protein sequence ID" value="MDC8753979.1"/>
    <property type="molecule type" value="Genomic_DNA"/>
</dbReference>
<accession>A0ABT5JMY3</accession>
<evidence type="ECO:0000256" key="1">
    <source>
        <dbReference type="SAM" id="MobiDB-lite"/>
    </source>
</evidence>
<feature type="compositionally biased region" description="Basic and acidic residues" evidence="1">
    <location>
        <begin position="1"/>
        <end position="11"/>
    </location>
</feature>
<gene>
    <name evidence="2" type="ORF">OIK40_04895</name>
</gene>
<name>A0ABT5JMY3_9SPHN</name>
<evidence type="ECO:0000313" key="2">
    <source>
        <dbReference type="EMBL" id="MDC8753979.1"/>
    </source>
</evidence>
<comment type="caution">
    <text evidence="2">The sequence shown here is derived from an EMBL/GenBank/DDBJ whole genome shotgun (WGS) entry which is preliminary data.</text>
</comment>
<keyword evidence="3" id="KW-1185">Reference proteome</keyword>
<sequence length="71" mass="7848">MPPQRPDRIASDEPPGIVPLPDEPPPPDLPETEPLPPDTDQPGRAPDEFPVPQESPSFRRGYLCINRRNAA</sequence>
<feature type="compositionally biased region" description="Pro residues" evidence="1">
    <location>
        <begin position="16"/>
        <end position="39"/>
    </location>
</feature>
<dbReference type="RefSeq" id="WP_273676695.1">
    <property type="nucleotide sequence ID" value="NZ_JAQQXQ010000003.1"/>
</dbReference>
<proteinExistence type="predicted"/>
<evidence type="ECO:0000313" key="3">
    <source>
        <dbReference type="Proteomes" id="UP001216558"/>
    </source>
</evidence>